<feature type="region of interest" description="Disordered" evidence="1">
    <location>
        <begin position="151"/>
        <end position="170"/>
    </location>
</feature>
<dbReference type="InterPro" id="IPR015943">
    <property type="entry name" value="WD40/YVTN_repeat-like_dom_sf"/>
</dbReference>
<name>A0ABP6SUJ4_9ACTN</name>
<evidence type="ECO:0000313" key="2">
    <source>
        <dbReference type="EMBL" id="GAA3385027.1"/>
    </source>
</evidence>
<comment type="caution">
    <text evidence="2">The sequence shown here is derived from an EMBL/GenBank/DDBJ whole genome shotgun (WGS) entry which is preliminary data.</text>
</comment>
<dbReference type="RefSeq" id="WP_345727439.1">
    <property type="nucleotide sequence ID" value="NZ_BAAAYN010000011.1"/>
</dbReference>
<sequence>MPPEPSSPRRRYGLLAALVAAAVAVTAGVALFAPDPEPAPPEPQPASVRWNATVNQVAFADERHGWALTPRCAAPTRCEPRFWRTLDGGGTWQQAVLPTDDLGRDTGVQLVAVGPRTIVVEAGRRRWLSTDSGETWRRGLALDALRAPAAPPTGVRLRTTSGTRPDPGQKIRPPRLLAWYALDSGQPTAFPDQPAWQPISVSAGPDGSIWAAGGNAQVAVWNGRWQAVTPALPPPPRTFVQVAAVDRRTAYLLVFGADDDSLLRPTAVSLTTDGGRTWRLHSLRGSTLRGSRDAAAVRGRLVVVDSSGGARVLVPAPKLTAPYAVEDGPALWSLDSTGGRLLGTGVQDGRYWTTTDGETWTELRLPA</sequence>
<evidence type="ECO:0008006" key="4">
    <source>
        <dbReference type="Google" id="ProtNLM"/>
    </source>
</evidence>
<keyword evidence="3" id="KW-1185">Reference proteome</keyword>
<dbReference type="Gene3D" id="2.130.10.10">
    <property type="entry name" value="YVTN repeat-like/Quinoprotein amine dehydrogenase"/>
    <property type="match status" value="1"/>
</dbReference>
<reference evidence="3" key="1">
    <citation type="journal article" date="2019" name="Int. J. Syst. Evol. Microbiol.">
        <title>The Global Catalogue of Microorganisms (GCM) 10K type strain sequencing project: providing services to taxonomists for standard genome sequencing and annotation.</title>
        <authorList>
            <consortium name="The Broad Institute Genomics Platform"/>
            <consortium name="The Broad Institute Genome Sequencing Center for Infectious Disease"/>
            <person name="Wu L."/>
            <person name="Ma J."/>
        </authorList>
    </citation>
    <scope>NUCLEOTIDE SEQUENCE [LARGE SCALE GENOMIC DNA]</scope>
    <source>
        <strain evidence="3">JCM 9458</strain>
    </source>
</reference>
<evidence type="ECO:0000256" key="1">
    <source>
        <dbReference type="SAM" id="MobiDB-lite"/>
    </source>
</evidence>
<evidence type="ECO:0000313" key="3">
    <source>
        <dbReference type="Proteomes" id="UP001501676"/>
    </source>
</evidence>
<dbReference type="EMBL" id="BAAAYN010000011">
    <property type="protein sequence ID" value="GAA3385027.1"/>
    <property type="molecule type" value="Genomic_DNA"/>
</dbReference>
<gene>
    <name evidence="2" type="ORF">GCM10020369_16950</name>
</gene>
<proteinExistence type="predicted"/>
<dbReference type="SUPFAM" id="SSF110296">
    <property type="entry name" value="Oligoxyloglucan reducing end-specific cellobiohydrolase"/>
    <property type="match status" value="1"/>
</dbReference>
<organism evidence="2 3">
    <name type="scientific">Cryptosporangium minutisporangium</name>
    <dbReference type="NCBI Taxonomy" id="113569"/>
    <lineage>
        <taxon>Bacteria</taxon>
        <taxon>Bacillati</taxon>
        <taxon>Actinomycetota</taxon>
        <taxon>Actinomycetes</taxon>
        <taxon>Cryptosporangiales</taxon>
        <taxon>Cryptosporangiaceae</taxon>
        <taxon>Cryptosporangium</taxon>
    </lineage>
</organism>
<protein>
    <recommendedName>
        <fullName evidence="4">Exo-alpha-sialidase</fullName>
    </recommendedName>
</protein>
<dbReference type="Proteomes" id="UP001501676">
    <property type="component" value="Unassembled WGS sequence"/>
</dbReference>
<accession>A0ABP6SUJ4</accession>